<feature type="domain" description="NIF system FeS cluster assembly NifU N-terminal" evidence="1">
    <location>
        <begin position="27"/>
        <end position="143"/>
    </location>
</feature>
<dbReference type="STRING" id="1121409.SAMN02745124_01439"/>
<dbReference type="PANTHER" id="PTHR10093">
    <property type="entry name" value="IRON-SULFUR CLUSTER ASSEMBLY ENZYME NIFU HOMOLOG"/>
    <property type="match status" value="1"/>
</dbReference>
<evidence type="ECO:0000313" key="3">
    <source>
        <dbReference type="Proteomes" id="UP000184139"/>
    </source>
</evidence>
<evidence type="ECO:0000259" key="1">
    <source>
        <dbReference type="Pfam" id="PF01592"/>
    </source>
</evidence>
<dbReference type="GO" id="GO:0005506">
    <property type="term" value="F:iron ion binding"/>
    <property type="evidence" value="ECO:0007669"/>
    <property type="project" value="InterPro"/>
</dbReference>
<dbReference type="SUPFAM" id="SSF82649">
    <property type="entry name" value="SufE/NifU"/>
    <property type="match status" value="1"/>
</dbReference>
<organism evidence="2 3">
    <name type="scientific">Desulfofustis glycolicus DSM 9705</name>
    <dbReference type="NCBI Taxonomy" id="1121409"/>
    <lineage>
        <taxon>Bacteria</taxon>
        <taxon>Pseudomonadati</taxon>
        <taxon>Thermodesulfobacteriota</taxon>
        <taxon>Desulfobulbia</taxon>
        <taxon>Desulfobulbales</taxon>
        <taxon>Desulfocapsaceae</taxon>
        <taxon>Desulfofustis</taxon>
    </lineage>
</organism>
<gene>
    <name evidence="2" type="ORF">SAMN02745124_01439</name>
</gene>
<dbReference type="GO" id="GO:0051536">
    <property type="term" value="F:iron-sulfur cluster binding"/>
    <property type="evidence" value="ECO:0007669"/>
    <property type="project" value="InterPro"/>
</dbReference>
<keyword evidence="3" id="KW-1185">Reference proteome</keyword>
<proteinExistence type="predicted"/>
<accession>A0A1M5V0E2</accession>
<dbReference type="AlphaFoldDB" id="A0A1M5V0E2"/>
<dbReference type="EMBL" id="FQXS01000006">
    <property type="protein sequence ID" value="SHH68558.1"/>
    <property type="molecule type" value="Genomic_DNA"/>
</dbReference>
<reference evidence="2 3" key="1">
    <citation type="submission" date="2016-11" db="EMBL/GenBank/DDBJ databases">
        <authorList>
            <person name="Jaros S."/>
            <person name="Januszkiewicz K."/>
            <person name="Wedrychowicz H."/>
        </authorList>
    </citation>
    <scope>NUCLEOTIDE SEQUENCE [LARGE SCALE GENOMIC DNA]</scope>
    <source>
        <strain evidence="2 3">DSM 9705</strain>
    </source>
</reference>
<dbReference type="GO" id="GO:0016226">
    <property type="term" value="P:iron-sulfur cluster assembly"/>
    <property type="evidence" value="ECO:0007669"/>
    <property type="project" value="InterPro"/>
</dbReference>
<dbReference type="Proteomes" id="UP000184139">
    <property type="component" value="Unassembled WGS sequence"/>
</dbReference>
<dbReference type="CDD" id="cd06664">
    <property type="entry name" value="IscU_like"/>
    <property type="match status" value="1"/>
</dbReference>
<sequence>MALSDDEFEALVQQLQQNSFSDARDAYGDKGFERWRNPRYHEPLAEPDGSSFLRGSCGDSIGISLTFRDNRVKQAAYRTDGCASSTLCGSFTAELAVGKTPEELFALTADDVLDAIGRFPREDRHCATLAIKALQHAVQEYQLHRGMPSNNTVPPLRTKQ</sequence>
<evidence type="ECO:0000313" key="2">
    <source>
        <dbReference type="EMBL" id="SHH68558.1"/>
    </source>
</evidence>
<dbReference type="Gene3D" id="3.90.1010.10">
    <property type="match status" value="1"/>
</dbReference>
<dbReference type="RefSeq" id="WP_073374710.1">
    <property type="nucleotide sequence ID" value="NZ_FQXS01000006.1"/>
</dbReference>
<protein>
    <submittedName>
        <fullName evidence="2">NifU homolog involved in Fe-S cluster formation</fullName>
    </submittedName>
</protein>
<dbReference type="InterPro" id="IPR002871">
    <property type="entry name" value="NIF_FeS_clus_asmbl_NifU_N"/>
</dbReference>
<dbReference type="Pfam" id="PF01592">
    <property type="entry name" value="NifU_N"/>
    <property type="match status" value="1"/>
</dbReference>
<name>A0A1M5V0E2_9BACT</name>
<dbReference type="OrthoDB" id="5420642at2"/>